<dbReference type="AlphaFoldDB" id="A0A8S3TSB6"/>
<dbReference type="InterPro" id="IPR008042">
    <property type="entry name" value="Retrotrans_Pao"/>
</dbReference>
<dbReference type="EMBL" id="CAJPWZ010002362">
    <property type="protein sequence ID" value="CAG2236600.1"/>
    <property type="molecule type" value="Genomic_DNA"/>
</dbReference>
<dbReference type="InterPro" id="IPR012337">
    <property type="entry name" value="RNaseH-like_sf"/>
</dbReference>
<comment type="caution">
    <text evidence="1">The sequence shown here is derived from an EMBL/GenBank/DDBJ whole genome shotgun (WGS) entry which is preliminary data.</text>
</comment>
<dbReference type="InterPro" id="IPR036397">
    <property type="entry name" value="RNaseH_sf"/>
</dbReference>
<accession>A0A8S3TSB6</accession>
<evidence type="ECO:0000313" key="1">
    <source>
        <dbReference type="EMBL" id="CAG2236600.1"/>
    </source>
</evidence>
<gene>
    <name evidence="1" type="ORF">MEDL_49112</name>
</gene>
<dbReference type="Proteomes" id="UP000683360">
    <property type="component" value="Unassembled WGS sequence"/>
</dbReference>
<name>A0A8S3TSB6_MYTED</name>
<keyword evidence="2" id="KW-1185">Reference proteome</keyword>
<dbReference type="Gene3D" id="3.30.420.10">
    <property type="entry name" value="Ribonuclease H-like superfamily/Ribonuclease H"/>
    <property type="match status" value="1"/>
</dbReference>
<dbReference type="Pfam" id="PF05380">
    <property type="entry name" value="Peptidase_A17"/>
    <property type="match status" value="1"/>
</dbReference>
<reference evidence="1" key="1">
    <citation type="submission" date="2021-03" db="EMBL/GenBank/DDBJ databases">
        <authorList>
            <person name="Bekaert M."/>
        </authorList>
    </citation>
    <scope>NUCLEOTIDE SEQUENCE</scope>
</reference>
<evidence type="ECO:0000313" key="2">
    <source>
        <dbReference type="Proteomes" id="UP000683360"/>
    </source>
</evidence>
<dbReference type="PANTHER" id="PTHR47331">
    <property type="entry name" value="PHD-TYPE DOMAIN-CONTAINING PROTEIN"/>
    <property type="match status" value="1"/>
</dbReference>
<dbReference type="SUPFAM" id="SSF53098">
    <property type="entry name" value="Ribonuclease H-like"/>
    <property type="match status" value="1"/>
</dbReference>
<dbReference type="OrthoDB" id="6156325at2759"/>
<proteinExistence type="predicted"/>
<dbReference type="GO" id="GO:0003676">
    <property type="term" value="F:nucleic acid binding"/>
    <property type="evidence" value="ECO:0007669"/>
    <property type="project" value="InterPro"/>
</dbReference>
<protein>
    <submittedName>
        <fullName evidence="1">Uncharacterized protein</fullName>
    </submittedName>
</protein>
<organism evidence="1 2">
    <name type="scientific">Mytilus edulis</name>
    <name type="common">Blue mussel</name>
    <dbReference type="NCBI Taxonomy" id="6550"/>
    <lineage>
        <taxon>Eukaryota</taxon>
        <taxon>Metazoa</taxon>
        <taxon>Spiralia</taxon>
        <taxon>Lophotrochozoa</taxon>
        <taxon>Mollusca</taxon>
        <taxon>Bivalvia</taxon>
        <taxon>Autobranchia</taxon>
        <taxon>Pteriomorphia</taxon>
        <taxon>Mytilida</taxon>
        <taxon>Mytiloidea</taxon>
        <taxon>Mytilidae</taxon>
        <taxon>Mytilinae</taxon>
        <taxon>Mytilus</taxon>
    </lineage>
</organism>
<sequence length="259" mass="29797">MVQIWKRKFEWDEPLPEDIRNKWFILLQDLKQALTIEIPRSYFYNNESSTITTRKLHVFTDASQSAYGACAYLVNGDQSVIVMAKNRVSPLKEITLPRLELMGALLGARLAKHLLENIGEMDVNFWCDSQIVISWIYSTKPLKNFIANRIKEIKENVRNQQWKYCPTLDNPADQLTRGTSAEKFVQNKLWMHGPEWITNEHQWPSWHGNMTTTSLIVNEEDEEPVASLVLPAQTENTVLQASSHAANDLNRLGVVLHPP</sequence>